<keyword evidence="3" id="KW-1185">Reference proteome</keyword>
<evidence type="ECO:0000313" key="2">
    <source>
        <dbReference type="EMBL" id="KAJ9611406.1"/>
    </source>
</evidence>
<accession>A0AA38XDE0</accession>
<evidence type="ECO:0000256" key="1">
    <source>
        <dbReference type="SAM" id="MobiDB-lite"/>
    </source>
</evidence>
<proteinExistence type="predicted"/>
<evidence type="ECO:0000313" key="3">
    <source>
        <dbReference type="Proteomes" id="UP001172673"/>
    </source>
</evidence>
<feature type="region of interest" description="Disordered" evidence="1">
    <location>
        <begin position="1"/>
        <end position="28"/>
    </location>
</feature>
<organism evidence="2 3">
    <name type="scientific">Cladophialophora chaetospira</name>
    <dbReference type="NCBI Taxonomy" id="386627"/>
    <lineage>
        <taxon>Eukaryota</taxon>
        <taxon>Fungi</taxon>
        <taxon>Dikarya</taxon>
        <taxon>Ascomycota</taxon>
        <taxon>Pezizomycotina</taxon>
        <taxon>Eurotiomycetes</taxon>
        <taxon>Chaetothyriomycetidae</taxon>
        <taxon>Chaetothyriales</taxon>
        <taxon>Herpotrichiellaceae</taxon>
        <taxon>Cladophialophora</taxon>
    </lineage>
</organism>
<dbReference type="SUPFAM" id="SSF53335">
    <property type="entry name" value="S-adenosyl-L-methionine-dependent methyltransferases"/>
    <property type="match status" value="1"/>
</dbReference>
<feature type="compositionally biased region" description="Acidic residues" evidence="1">
    <location>
        <begin position="1"/>
        <end position="10"/>
    </location>
</feature>
<protein>
    <recommendedName>
        <fullName evidence="4">S-adenosyl-L-methionine-dependent methyltransferase</fullName>
    </recommendedName>
</protein>
<dbReference type="PANTHER" id="PTHR43591:SF10">
    <property type="entry name" value="ABC TRANSMEMBRANE TYPE-1 DOMAIN-CONTAINING PROTEIN-RELATED"/>
    <property type="match status" value="1"/>
</dbReference>
<sequence length="335" mass="37951">MDEFSIEPEQWDSRSSAGDSGYSSDSELYSSHSVQSSLYSYEVENGRTYHAYHAGKYHVPNDDGEQERMDLSYHSMRLTFEDKPFHAPLQSPTSILDIGTGTGIWAMDVADEFPAATVVGFDLSPIQPGLVPPNLQFEILDADESWEYGTNRFDLVHTRFMNGFSIKSWPHVYREAWKCLRPRGWVENQEFDCVVVSDDNTIPEDSKLAEWVRLWNEGIGRMGMTGRIDTERMASQMREAGFVNVHIKPYKMPIGAWPKNPRSKEAGVYGLGAVLEGMQGLSMRVFTSGLGWSVEQLEVYLADVRKELKRGHMHSYWPAYIIMGQKSPDATPDGL</sequence>
<dbReference type="InterPro" id="IPR029063">
    <property type="entry name" value="SAM-dependent_MTases_sf"/>
</dbReference>
<dbReference type="Gene3D" id="3.40.50.150">
    <property type="entry name" value="Vaccinia Virus protein VP39"/>
    <property type="match status" value="1"/>
</dbReference>
<dbReference type="CDD" id="cd02440">
    <property type="entry name" value="AdoMet_MTases"/>
    <property type="match status" value="1"/>
</dbReference>
<comment type="caution">
    <text evidence="2">The sequence shown here is derived from an EMBL/GenBank/DDBJ whole genome shotgun (WGS) entry which is preliminary data.</text>
</comment>
<dbReference type="Proteomes" id="UP001172673">
    <property type="component" value="Unassembled WGS sequence"/>
</dbReference>
<evidence type="ECO:0008006" key="4">
    <source>
        <dbReference type="Google" id="ProtNLM"/>
    </source>
</evidence>
<dbReference type="AlphaFoldDB" id="A0AA38XDE0"/>
<dbReference type="Pfam" id="PF13489">
    <property type="entry name" value="Methyltransf_23"/>
    <property type="match status" value="1"/>
</dbReference>
<dbReference type="GO" id="GO:0008168">
    <property type="term" value="F:methyltransferase activity"/>
    <property type="evidence" value="ECO:0007669"/>
    <property type="project" value="TreeGrafter"/>
</dbReference>
<name>A0AA38XDE0_9EURO</name>
<dbReference type="PANTHER" id="PTHR43591">
    <property type="entry name" value="METHYLTRANSFERASE"/>
    <property type="match status" value="1"/>
</dbReference>
<dbReference type="EMBL" id="JAPDRK010000006">
    <property type="protein sequence ID" value="KAJ9611406.1"/>
    <property type="molecule type" value="Genomic_DNA"/>
</dbReference>
<reference evidence="2" key="1">
    <citation type="submission" date="2022-10" db="EMBL/GenBank/DDBJ databases">
        <title>Culturing micro-colonial fungi from biological soil crusts in the Mojave desert and describing Neophaeococcomyces mojavensis, and introducing the new genera and species Taxawa tesnikishii.</title>
        <authorList>
            <person name="Kurbessoian T."/>
            <person name="Stajich J.E."/>
        </authorList>
    </citation>
    <scope>NUCLEOTIDE SEQUENCE</scope>
    <source>
        <strain evidence="2">TK_41</strain>
    </source>
</reference>
<feature type="compositionally biased region" description="Low complexity" evidence="1">
    <location>
        <begin position="13"/>
        <end position="28"/>
    </location>
</feature>
<gene>
    <name evidence="2" type="ORF">H2200_004590</name>
</gene>